<feature type="transmembrane region" description="Helical" evidence="7">
    <location>
        <begin position="44"/>
        <end position="67"/>
    </location>
</feature>
<dbReference type="SUPFAM" id="SSF103473">
    <property type="entry name" value="MFS general substrate transporter"/>
    <property type="match status" value="1"/>
</dbReference>
<dbReference type="Proteomes" id="UP001212803">
    <property type="component" value="Chromosome"/>
</dbReference>
<dbReference type="NCBIfam" id="TIGR00711">
    <property type="entry name" value="efflux_EmrB"/>
    <property type="match status" value="1"/>
</dbReference>
<feature type="transmembrane region" description="Helical" evidence="7">
    <location>
        <begin position="260"/>
        <end position="283"/>
    </location>
</feature>
<dbReference type="InterPro" id="IPR004638">
    <property type="entry name" value="EmrB-like"/>
</dbReference>
<keyword evidence="6 7" id="KW-0472">Membrane</keyword>
<dbReference type="Pfam" id="PF07690">
    <property type="entry name" value="MFS_1"/>
    <property type="match status" value="1"/>
</dbReference>
<evidence type="ECO:0000313" key="10">
    <source>
        <dbReference type="Proteomes" id="UP001212803"/>
    </source>
</evidence>
<dbReference type="CDD" id="cd17321">
    <property type="entry name" value="MFS_MMR_MDR_like"/>
    <property type="match status" value="1"/>
</dbReference>
<evidence type="ECO:0000256" key="3">
    <source>
        <dbReference type="ARBA" id="ARBA00022475"/>
    </source>
</evidence>
<feature type="domain" description="Major facilitator superfamily (MFS) profile" evidence="8">
    <location>
        <begin position="13"/>
        <end position="494"/>
    </location>
</feature>
<feature type="transmembrane region" description="Helical" evidence="7">
    <location>
        <begin position="199"/>
        <end position="218"/>
    </location>
</feature>
<evidence type="ECO:0000256" key="2">
    <source>
        <dbReference type="ARBA" id="ARBA00022448"/>
    </source>
</evidence>
<dbReference type="PANTHER" id="PTHR42718:SF46">
    <property type="entry name" value="BLR6921 PROTEIN"/>
    <property type="match status" value="1"/>
</dbReference>
<evidence type="ECO:0000256" key="4">
    <source>
        <dbReference type="ARBA" id="ARBA00022692"/>
    </source>
</evidence>
<feature type="transmembrane region" description="Helical" evidence="7">
    <location>
        <begin position="407"/>
        <end position="424"/>
    </location>
</feature>
<dbReference type="InterPro" id="IPR020846">
    <property type="entry name" value="MFS_dom"/>
</dbReference>
<dbReference type="InterPro" id="IPR011701">
    <property type="entry name" value="MFS"/>
</dbReference>
<dbReference type="PANTHER" id="PTHR42718">
    <property type="entry name" value="MAJOR FACILITATOR SUPERFAMILY MULTIDRUG TRANSPORTER MFSC"/>
    <property type="match status" value="1"/>
</dbReference>
<sequence>MFARAASPSKWLTLLAACVGLAMLMVDTFIVNVAFPAIGRDLDASLAAAEWTVSGYVLMTGVFPLAMGRLGDMFGRDRVYLAGLAGFVLTSGLCGLAPGIEALILFRILQGIAAAVMMPLTLAIVTAAFPAEQRGLAIGIWGGVSGLGLIAGPILGGLLVNGDEWRWIFLINLPIGLLAVLFAVLWIPSTRDPSAPRVIDWPGLAALSGGLLLVLFAVNRGNDLGWTSPAILGCFGAGALLLAAFPAIERRARAPLVDLSLFRSGPFVTASLSAFLFSAAVFGSQPYASLFMQNYLGLSPLQGGLAFLPATGLVAALMPVSGILGQRLGHRIRLVIIAGSLSVGLSFVYLLQLDTASRYLDGLLPAFILRGLGIGLVISATSYAVVSSLPPAKSGLASGALTMARNIGTSAGVAIFGAVYLRTIETILPPRLADAGFDAAQAERLAAGAARFVPAPAEPAAAVTAAGIVDAYVILAAVGIGISALAIAAAALIRPRPADAAAAQPVPLPRPASPRAGA</sequence>
<reference evidence="9 10" key="1">
    <citation type="journal article" date="2023" name="ISME J.">
        <title>Thermophilic Dehalococcoidia with unusual traits shed light on an unexpected past.</title>
        <authorList>
            <person name="Palmer M."/>
            <person name="Covington J.K."/>
            <person name="Zhou E.M."/>
            <person name="Thomas S.C."/>
            <person name="Habib N."/>
            <person name="Seymour C.O."/>
            <person name="Lai D."/>
            <person name="Johnston J."/>
            <person name="Hashimi A."/>
            <person name="Jiao J.Y."/>
            <person name="Muok A.R."/>
            <person name="Liu L."/>
            <person name="Xian W.D."/>
            <person name="Zhi X.Y."/>
            <person name="Li M.M."/>
            <person name="Silva L.P."/>
            <person name="Bowen B.P."/>
            <person name="Louie K."/>
            <person name="Briegel A."/>
            <person name="Pett-Ridge J."/>
            <person name="Weber P.K."/>
            <person name="Tocheva E.I."/>
            <person name="Woyke T."/>
            <person name="Northen T.R."/>
            <person name="Mayali X."/>
            <person name="Li W.J."/>
            <person name="Hedlund B.P."/>
        </authorList>
    </citation>
    <scope>NUCLEOTIDE SEQUENCE [LARGE SCALE GENOMIC DNA]</scope>
    <source>
        <strain evidence="9 10">YIM 72310</strain>
    </source>
</reference>
<feature type="transmembrane region" description="Helical" evidence="7">
    <location>
        <begin position="79"/>
        <end position="98"/>
    </location>
</feature>
<dbReference type="PRINTS" id="PR01036">
    <property type="entry name" value="TCRTETB"/>
</dbReference>
<feature type="transmembrane region" description="Helical" evidence="7">
    <location>
        <begin position="230"/>
        <end position="248"/>
    </location>
</feature>
<feature type="transmembrane region" description="Helical" evidence="7">
    <location>
        <begin position="471"/>
        <end position="493"/>
    </location>
</feature>
<evidence type="ECO:0000259" key="8">
    <source>
        <dbReference type="PROSITE" id="PS50850"/>
    </source>
</evidence>
<evidence type="ECO:0000256" key="6">
    <source>
        <dbReference type="ARBA" id="ARBA00023136"/>
    </source>
</evidence>
<feature type="transmembrane region" description="Helical" evidence="7">
    <location>
        <begin position="12"/>
        <end position="38"/>
    </location>
</feature>
<feature type="transmembrane region" description="Helical" evidence="7">
    <location>
        <begin position="136"/>
        <end position="159"/>
    </location>
</feature>
<accession>A0ABY7M9E9</accession>
<keyword evidence="10" id="KW-1185">Reference proteome</keyword>
<gene>
    <name evidence="9" type="ORF">O0235_06060</name>
</gene>
<dbReference type="Gene3D" id="1.20.1720.10">
    <property type="entry name" value="Multidrug resistance protein D"/>
    <property type="match status" value="1"/>
</dbReference>
<evidence type="ECO:0000256" key="7">
    <source>
        <dbReference type="SAM" id="Phobius"/>
    </source>
</evidence>
<feature type="transmembrane region" description="Helical" evidence="7">
    <location>
        <begin position="332"/>
        <end position="351"/>
    </location>
</feature>
<name>A0ABY7M9E9_9CHLR</name>
<comment type="subcellular location">
    <subcellularLocation>
        <location evidence="1">Cell membrane</location>
        <topology evidence="1">Multi-pass membrane protein</topology>
    </subcellularLocation>
</comment>
<evidence type="ECO:0000256" key="1">
    <source>
        <dbReference type="ARBA" id="ARBA00004651"/>
    </source>
</evidence>
<dbReference type="EMBL" id="CP115149">
    <property type="protein sequence ID" value="WBL37130.1"/>
    <property type="molecule type" value="Genomic_DNA"/>
</dbReference>
<keyword evidence="4 7" id="KW-0812">Transmembrane</keyword>
<dbReference type="Gene3D" id="1.20.1250.20">
    <property type="entry name" value="MFS general substrate transporter like domains"/>
    <property type="match status" value="1"/>
</dbReference>
<dbReference type="RefSeq" id="WP_270057644.1">
    <property type="nucleotide sequence ID" value="NZ_CP115149.1"/>
</dbReference>
<dbReference type="InterPro" id="IPR036259">
    <property type="entry name" value="MFS_trans_sf"/>
</dbReference>
<keyword evidence="5 7" id="KW-1133">Transmembrane helix</keyword>
<keyword evidence="2" id="KW-0813">Transport</keyword>
<proteinExistence type="predicted"/>
<feature type="transmembrane region" description="Helical" evidence="7">
    <location>
        <begin position="363"/>
        <end position="386"/>
    </location>
</feature>
<evidence type="ECO:0000313" key="9">
    <source>
        <dbReference type="EMBL" id="WBL37130.1"/>
    </source>
</evidence>
<feature type="transmembrane region" description="Helical" evidence="7">
    <location>
        <begin position="165"/>
        <end position="187"/>
    </location>
</feature>
<organism evidence="9 10">
    <name type="scientific">Tepidiforma flava</name>
    <dbReference type="NCBI Taxonomy" id="3004094"/>
    <lineage>
        <taxon>Bacteria</taxon>
        <taxon>Bacillati</taxon>
        <taxon>Chloroflexota</taxon>
        <taxon>Tepidiformia</taxon>
        <taxon>Tepidiformales</taxon>
        <taxon>Tepidiformaceae</taxon>
        <taxon>Tepidiforma</taxon>
    </lineage>
</organism>
<keyword evidence="3" id="KW-1003">Cell membrane</keyword>
<feature type="transmembrane region" description="Helical" evidence="7">
    <location>
        <begin position="104"/>
        <end position="129"/>
    </location>
</feature>
<evidence type="ECO:0000256" key="5">
    <source>
        <dbReference type="ARBA" id="ARBA00022989"/>
    </source>
</evidence>
<protein>
    <submittedName>
        <fullName evidence="9">MFS transporter</fullName>
    </submittedName>
</protein>
<dbReference type="PROSITE" id="PS50850">
    <property type="entry name" value="MFS"/>
    <property type="match status" value="1"/>
</dbReference>
<feature type="transmembrane region" description="Helical" evidence="7">
    <location>
        <begin position="303"/>
        <end position="325"/>
    </location>
</feature>